<sequence length="121" mass="13922">MEKLMTYEEFLQNISSIVLTKSGNCPVTPVVEMIQGKWKLQILYALCIKNPRRFGELKKFLQSVTHAALTKALKELEADGFIIRTQYNEMPPRVEYSLSDKGKDLLPIFYSLANFGLKYID</sequence>
<protein>
    <submittedName>
        <fullName evidence="5">HxlR family transcriptional regulator</fullName>
    </submittedName>
</protein>
<dbReference type="Proteomes" id="UP000092649">
    <property type="component" value="Unassembled WGS sequence"/>
</dbReference>
<keyword evidence="2" id="KW-0238">DNA-binding</keyword>
<keyword evidence="1" id="KW-0805">Transcription regulation</keyword>
<comment type="caution">
    <text evidence="5">The sequence shown here is derived from an EMBL/GenBank/DDBJ whole genome shotgun (WGS) entry which is preliminary data.</text>
</comment>
<dbReference type="SUPFAM" id="SSF46785">
    <property type="entry name" value="Winged helix' DNA-binding domain"/>
    <property type="match status" value="1"/>
</dbReference>
<dbReference type="AlphaFoldDB" id="A0A1A7P1U9"/>
<reference evidence="5 6" key="1">
    <citation type="submission" date="2014-11" db="EMBL/GenBank/DDBJ databases">
        <title>Pan-genome of Gallibacterium spp.</title>
        <authorList>
            <person name="Kudirkiene E."/>
            <person name="Bojesen A.M."/>
        </authorList>
    </citation>
    <scope>NUCLEOTIDE SEQUENCE [LARGE SCALE GENOMIC DNA]</scope>
    <source>
        <strain evidence="5 6">F150</strain>
    </source>
</reference>
<dbReference type="PANTHER" id="PTHR33204">
    <property type="entry name" value="TRANSCRIPTIONAL REGULATOR, MARR FAMILY"/>
    <property type="match status" value="1"/>
</dbReference>
<evidence type="ECO:0000256" key="2">
    <source>
        <dbReference type="ARBA" id="ARBA00023125"/>
    </source>
</evidence>
<accession>A0A1A7P1U9</accession>
<dbReference type="Gene3D" id="1.10.10.10">
    <property type="entry name" value="Winged helix-like DNA-binding domain superfamily/Winged helix DNA-binding domain"/>
    <property type="match status" value="1"/>
</dbReference>
<evidence type="ECO:0000256" key="3">
    <source>
        <dbReference type="ARBA" id="ARBA00023163"/>
    </source>
</evidence>
<evidence type="ECO:0000313" key="5">
    <source>
        <dbReference type="EMBL" id="OBW95209.1"/>
    </source>
</evidence>
<dbReference type="OrthoDB" id="9807069at2"/>
<evidence type="ECO:0000259" key="4">
    <source>
        <dbReference type="PROSITE" id="PS51118"/>
    </source>
</evidence>
<dbReference type="GO" id="GO:0003677">
    <property type="term" value="F:DNA binding"/>
    <property type="evidence" value="ECO:0007669"/>
    <property type="project" value="UniProtKB-KW"/>
</dbReference>
<evidence type="ECO:0000256" key="1">
    <source>
        <dbReference type="ARBA" id="ARBA00023015"/>
    </source>
</evidence>
<proteinExistence type="predicted"/>
<keyword evidence="3" id="KW-0804">Transcription</keyword>
<dbReference type="InterPro" id="IPR002577">
    <property type="entry name" value="HTH_HxlR"/>
</dbReference>
<name>A0A1A7P1U9_9PAST</name>
<dbReference type="PATRIC" id="fig|505341.3.peg.866"/>
<organism evidence="5 6">
    <name type="scientific">Gallibacterium salpingitidis</name>
    <dbReference type="NCBI Taxonomy" id="505341"/>
    <lineage>
        <taxon>Bacteria</taxon>
        <taxon>Pseudomonadati</taxon>
        <taxon>Pseudomonadota</taxon>
        <taxon>Gammaproteobacteria</taxon>
        <taxon>Pasteurellales</taxon>
        <taxon>Pasteurellaceae</taxon>
        <taxon>Gallibacterium</taxon>
    </lineage>
</organism>
<dbReference type="Pfam" id="PF01638">
    <property type="entry name" value="HxlR"/>
    <property type="match status" value="1"/>
</dbReference>
<dbReference type="InterPro" id="IPR036390">
    <property type="entry name" value="WH_DNA-bd_sf"/>
</dbReference>
<feature type="domain" description="HTH hxlR-type" evidence="4">
    <location>
        <begin position="25"/>
        <end position="121"/>
    </location>
</feature>
<dbReference type="PROSITE" id="PS51118">
    <property type="entry name" value="HTH_HXLR"/>
    <property type="match status" value="1"/>
</dbReference>
<dbReference type="EMBL" id="JTJL01000014">
    <property type="protein sequence ID" value="OBW95209.1"/>
    <property type="molecule type" value="Genomic_DNA"/>
</dbReference>
<evidence type="ECO:0000313" key="6">
    <source>
        <dbReference type="Proteomes" id="UP000092649"/>
    </source>
</evidence>
<gene>
    <name evidence="5" type="ORF">QS62_04275</name>
</gene>
<keyword evidence="6" id="KW-1185">Reference proteome</keyword>
<dbReference type="InterPro" id="IPR036388">
    <property type="entry name" value="WH-like_DNA-bd_sf"/>
</dbReference>